<dbReference type="GO" id="GO:0006260">
    <property type="term" value="P:DNA replication"/>
    <property type="evidence" value="ECO:0007669"/>
    <property type="project" value="TreeGrafter"/>
</dbReference>
<dbReference type="SUPFAM" id="SSF50494">
    <property type="entry name" value="Trypsin-like serine proteases"/>
    <property type="match status" value="1"/>
</dbReference>
<dbReference type="Ensembl" id="ENSPMET00000002605.1">
    <property type="protein sequence ID" value="ENSPMEP00000026417.1"/>
    <property type="gene ID" value="ENSPMEG00000010094.1"/>
</dbReference>
<sequence>MVYCKKQGTVLQTIKSERPKEYNEFIKKLGKKEISDENMIISSGEGNDSHIVATHFPCFCVKEGEYLTITTSARVVEKQTEEARALLTGKCFVFFIDKEGGENTKSKTHLIFRCNRIPVQFRYFCVYGAKGMTVEEAVRRDGRFVDGLTNFTLSDNENKFTTKCTEIVDNLDGRKFQICLPKTGKTKATNPPQNASASPKVQNIEVRKVLEYAAKNGVNLKIAIEKSENQVDQKEIIKILRDQFPRLREIMESRFTDRSYKTTLKNLKEEKFGKVQQSFSEAHRLEKLLKMGKSVCKVLVKRKDFIDDQGSDVCQGTGFVLFDRFVLTSAHLFDKCVQGKNLLDHIYISARFQYDDLDPETNYFYFYAEKTFIDIDKELDFAVLELKPDGEKFPPNSKPEHVKVPAGLLDRFGPLPGNGEACLIGHPAGSVKKIDPTCIIEPEKRKQAVMDHLALYETTLFTIMSVTEIIKSQPIESIMVGGTKADKVETYNTFMYHGASGSPVFGADCRVFGIHTRGFTYGFQRHETSVIEYAHPLLTIFEKFVINLIESGNDQMLEKVKEAVTKNKHLKKILVDLFLLDEPMEED</sequence>
<accession>A0A3B3X016</accession>
<reference evidence="1" key="1">
    <citation type="submission" date="2025-05" db="UniProtKB">
        <authorList>
            <consortium name="Ensembl"/>
        </authorList>
    </citation>
    <scope>IDENTIFICATION</scope>
</reference>
<evidence type="ECO:0000313" key="2">
    <source>
        <dbReference type="Proteomes" id="UP000261480"/>
    </source>
</evidence>
<dbReference type="InterPro" id="IPR009003">
    <property type="entry name" value="Peptidase_S1_PA"/>
</dbReference>
<dbReference type="STRING" id="48701.ENSPMEP00000026417"/>
<dbReference type="GO" id="GO:0005634">
    <property type="term" value="C:nucleus"/>
    <property type="evidence" value="ECO:0007669"/>
    <property type="project" value="TreeGrafter"/>
</dbReference>
<protein>
    <recommendedName>
        <fullName evidence="3">Serine protease</fullName>
    </recommendedName>
</protein>
<proteinExistence type="predicted"/>
<evidence type="ECO:0008006" key="3">
    <source>
        <dbReference type="Google" id="ProtNLM"/>
    </source>
</evidence>
<dbReference type="Ensembl" id="ENSPMET00000002616.1">
    <property type="protein sequence ID" value="ENSPMEP00000008338.1"/>
    <property type="gene ID" value="ENSPMEG00000010094.1"/>
</dbReference>
<organism evidence="1 2">
    <name type="scientific">Poecilia mexicana</name>
    <dbReference type="NCBI Taxonomy" id="48701"/>
    <lineage>
        <taxon>Eukaryota</taxon>
        <taxon>Metazoa</taxon>
        <taxon>Chordata</taxon>
        <taxon>Craniata</taxon>
        <taxon>Vertebrata</taxon>
        <taxon>Euteleostomi</taxon>
        <taxon>Actinopterygii</taxon>
        <taxon>Neopterygii</taxon>
        <taxon>Teleostei</taxon>
        <taxon>Neoteleostei</taxon>
        <taxon>Acanthomorphata</taxon>
        <taxon>Ovalentaria</taxon>
        <taxon>Atherinomorphae</taxon>
        <taxon>Cyprinodontiformes</taxon>
        <taxon>Poeciliidae</taxon>
        <taxon>Poeciliinae</taxon>
        <taxon>Poecilia</taxon>
    </lineage>
</organism>
<dbReference type="Pfam" id="PF13365">
    <property type="entry name" value="Trypsin_2"/>
    <property type="match status" value="1"/>
</dbReference>
<dbReference type="AlphaFoldDB" id="A0A3B3X016"/>
<dbReference type="InterPro" id="IPR043504">
    <property type="entry name" value="Peptidase_S1_PA_chymotrypsin"/>
</dbReference>
<evidence type="ECO:0000313" key="1">
    <source>
        <dbReference type="Ensembl" id="ENSPMEP00000008338.1"/>
    </source>
</evidence>
<dbReference type="GO" id="GO:0000785">
    <property type="term" value="C:chromatin"/>
    <property type="evidence" value="ECO:0007669"/>
    <property type="project" value="TreeGrafter"/>
</dbReference>
<dbReference type="Proteomes" id="UP000261480">
    <property type="component" value="Unplaced"/>
</dbReference>
<dbReference type="PANTHER" id="PTHR14389">
    <property type="entry name" value="SI:CH1073-475A24.1"/>
    <property type="match status" value="1"/>
</dbReference>
<dbReference type="PANTHER" id="PTHR14389:SF3">
    <property type="entry name" value="PROTEIN FAM111A-LIKE"/>
    <property type="match status" value="1"/>
</dbReference>
<name>A0A3B3X016_9TELE</name>
<dbReference type="Gene3D" id="2.40.10.10">
    <property type="entry name" value="Trypsin-like serine proteases"/>
    <property type="match status" value="1"/>
</dbReference>
<keyword evidence="2" id="KW-1185">Reference proteome</keyword>